<comment type="catalytic activity">
    <reaction evidence="1">
        <text>Release of an N-terminal tripeptide from a polypeptide.</text>
        <dbReference type="EC" id="3.4.14.10"/>
    </reaction>
</comment>
<dbReference type="Pfam" id="PF00082">
    <property type="entry name" value="Peptidase_S8"/>
    <property type="match status" value="1"/>
</dbReference>
<dbReference type="InterPro" id="IPR034051">
    <property type="entry name" value="TPP_II_domain"/>
</dbReference>
<dbReference type="Gene3D" id="3.40.50.200">
    <property type="entry name" value="Peptidase S8/S53 domain"/>
    <property type="match status" value="2"/>
</dbReference>
<evidence type="ECO:0000256" key="5">
    <source>
        <dbReference type="ARBA" id="ARBA00022438"/>
    </source>
</evidence>
<dbReference type="Pfam" id="PF21316">
    <property type="entry name" value="TPPII_GBD"/>
    <property type="match status" value="1"/>
</dbReference>
<dbReference type="InterPro" id="IPR048384">
    <property type="entry name" value="TPPII_GBD"/>
</dbReference>
<dbReference type="InterPro" id="IPR050131">
    <property type="entry name" value="Peptidase_S8_subtilisin-like"/>
</dbReference>
<organism evidence="17 18">
    <name type="scientific">Orchesella dallaii</name>
    <dbReference type="NCBI Taxonomy" id="48710"/>
    <lineage>
        <taxon>Eukaryota</taxon>
        <taxon>Metazoa</taxon>
        <taxon>Ecdysozoa</taxon>
        <taxon>Arthropoda</taxon>
        <taxon>Hexapoda</taxon>
        <taxon>Collembola</taxon>
        <taxon>Entomobryomorpha</taxon>
        <taxon>Entomobryoidea</taxon>
        <taxon>Orchesellidae</taxon>
        <taxon>Orchesellinae</taxon>
        <taxon>Orchesella</taxon>
    </lineage>
</organism>
<dbReference type="PRINTS" id="PR00723">
    <property type="entry name" value="SUBTILISIN"/>
</dbReference>
<evidence type="ECO:0000256" key="3">
    <source>
        <dbReference type="ARBA" id="ARBA00012462"/>
    </source>
</evidence>
<evidence type="ECO:0000256" key="6">
    <source>
        <dbReference type="ARBA" id="ARBA00022670"/>
    </source>
</evidence>
<feature type="domain" description="Peptidase S8/S53" evidence="12">
    <location>
        <begin position="36"/>
        <end position="508"/>
    </location>
</feature>
<evidence type="ECO:0000256" key="4">
    <source>
        <dbReference type="ARBA" id="ARBA00020244"/>
    </source>
</evidence>
<comment type="caution">
    <text evidence="17">The sequence shown here is derived from an EMBL/GenBank/DDBJ whole genome shotgun (WGS) entry which is preliminary data.</text>
</comment>
<evidence type="ECO:0000256" key="10">
    <source>
        <dbReference type="PROSITE-ProRule" id="PRU01240"/>
    </source>
</evidence>
<comment type="similarity">
    <text evidence="2 10">Belongs to the peptidase S8 family.</text>
</comment>
<dbReference type="PANTHER" id="PTHR43806:SF14">
    <property type="entry name" value="TRIPEPTIDYL-PEPTIDASE 2"/>
    <property type="match status" value="1"/>
</dbReference>
<keyword evidence="7 10" id="KW-0378">Hydrolase</keyword>
<keyword evidence="18" id="KW-1185">Reference proteome</keyword>
<dbReference type="CDD" id="cd04857">
    <property type="entry name" value="Peptidases_S8_Tripeptidyl_Aminopeptidase_II"/>
    <property type="match status" value="1"/>
</dbReference>
<evidence type="ECO:0000259" key="12">
    <source>
        <dbReference type="Pfam" id="PF00082"/>
    </source>
</evidence>
<evidence type="ECO:0000259" key="16">
    <source>
        <dbReference type="Pfam" id="PF21316"/>
    </source>
</evidence>
<dbReference type="InterPro" id="IPR046939">
    <property type="entry name" value="TPPII_C_sf"/>
</dbReference>
<feature type="compositionally biased region" description="Low complexity" evidence="11">
    <location>
        <begin position="1125"/>
        <end position="1144"/>
    </location>
</feature>
<dbReference type="SUPFAM" id="SSF52743">
    <property type="entry name" value="Subtilisin-like"/>
    <property type="match status" value="1"/>
</dbReference>
<dbReference type="Pfam" id="PF21223">
    <property type="entry name" value="TPPII_Ig-like-1"/>
    <property type="match status" value="1"/>
</dbReference>
<protein>
    <recommendedName>
        <fullName evidence="4">Tripeptidyl-peptidase 2</fullName>
        <ecNumber evidence="3">3.4.14.10</ecNumber>
    </recommendedName>
    <alternativeName>
        <fullName evidence="9">Tripeptidyl aminopeptidase</fullName>
    </alternativeName>
</protein>
<evidence type="ECO:0000259" key="14">
    <source>
        <dbReference type="Pfam" id="PF12583"/>
    </source>
</evidence>
<dbReference type="InterPro" id="IPR046940">
    <property type="entry name" value="TPPII_Ig-like_sf"/>
</dbReference>
<reference evidence="17 18" key="1">
    <citation type="submission" date="2024-08" db="EMBL/GenBank/DDBJ databases">
        <authorList>
            <person name="Cucini C."/>
            <person name="Frati F."/>
        </authorList>
    </citation>
    <scope>NUCLEOTIDE SEQUENCE [LARGE SCALE GENOMIC DNA]</scope>
</reference>
<dbReference type="PANTHER" id="PTHR43806">
    <property type="entry name" value="PEPTIDASE S8"/>
    <property type="match status" value="1"/>
</dbReference>
<feature type="active site" description="Charge relay system" evidence="10">
    <location>
        <position position="269"/>
    </location>
</feature>
<evidence type="ECO:0000256" key="7">
    <source>
        <dbReference type="ARBA" id="ARBA00022801"/>
    </source>
</evidence>
<evidence type="ECO:0000256" key="9">
    <source>
        <dbReference type="ARBA" id="ARBA00032232"/>
    </source>
</evidence>
<feature type="active site" description="Charge relay system" evidence="10">
    <location>
        <position position="457"/>
    </location>
</feature>
<dbReference type="PROSITE" id="PS00138">
    <property type="entry name" value="SUBTILASE_SER"/>
    <property type="match status" value="1"/>
</dbReference>
<keyword evidence="8 10" id="KW-0720">Serine protease</keyword>
<gene>
    <name evidence="17" type="ORF">ODALV1_LOCUS12603</name>
</gene>
<evidence type="ECO:0000259" key="13">
    <source>
        <dbReference type="Pfam" id="PF12580"/>
    </source>
</evidence>
<dbReference type="InterPro" id="IPR036852">
    <property type="entry name" value="Peptidase_S8/S53_dom_sf"/>
</dbReference>
<evidence type="ECO:0000313" key="18">
    <source>
        <dbReference type="Proteomes" id="UP001642540"/>
    </source>
</evidence>
<evidence type="ECO:0000256" key="2">
    <source>
        <dbReference type="ARBA" id="ARBA00011073"/>
    </source>
</evidence>
<dbReference type="InterPro" id="IPR023828">
    <property type="entry name" value="Peptidase_S8_Ser-AS"/>
</dbReference>
<evidence type="ECO:0000259" key="15">
    <source>
        <dbReference type="Pfam" id="PF21223"/>
    </source>
</evidence>
<feature type="domain" description="Tripeptidyl peptidase II second Ig-like" evidence="13">
    <location>
        <begin position="808"/>
        <end position="934"/>
    </location>
</feature>
<dbReference type="Proteomes" id="UP001642540">
    <property type="component" value="Unassembled WGS sequence"/>
</dbReference>
<dbReference type="EC" id="3.4.14.10" evidence="3"/>
<feature type="compositionally biased region" description="Basic and acidic residues" evidence="11">
    <location>
        <begin position="1068"/>
        <end position="1078"/>
    </location>
</feature>
<evidence type="ECO:0000313" key="17">
    <source>
        <dbReference type="EMBL" id="CAL8107213.1"/>
    </source>
</evidence>
<dbReference type="PROSITE" id="PS00137">
    <property type="entry name" value="SUBTILASE_HIS"/>
    <property type="match status" value="1"/>
</dbReference>
<feature type="region of interest" description="Disordered" evidence="11">
    <location>
        <begin position="1125"/>
        <end position="1153"/>
    </location>
</feature>
<dbReference type="InterPro" id="IPR048383">
    <property type="entry name" value="TPPII_Ig-like-1"/>
</dbReference>
<feature type="domain" description="Tripeptidyl-peptidase II galactose-binding" evidence="16">
    <location>
        <begin position="675"/>
        <end position="769"/>
    </location>
</feature>
<evidence type="ECO:0000256" key="8">
    <source>
        <dbReference type="ARBA" id="ARBA00022825"/>
    </source>
</evidence>
<dbReference type="EMBL" id="CAXLJM020000038">
    <property type="protein sequence ID" value="CAL8107213.1"/>
    <property type="molecule type" value="Genomic_DNA"/>
</dbReference>
<dbReference type="Pfam" id="PF12580">
    <property type="entry name" value="TPPII"/>
    <property type="match status" value="1"/>
</dbReference>
<dbReference type="Pfam" id="PF12583">
    <property type="entry name" value="TPPII_C"/>
    <property type="match status" value="1"/>
</dbReference>
<dbReference type="InterPro" id="IPR022232">
    <property type="entry name" value="TPPII_C_art"/>
</dbReference>
<dbReference type="InterPro" id="IPR000209">
    <property type="entry name" value="Peptidase_S8/S53_dom"/>
</dbReference>
<proteinExistence type="inferred from homology"/>
<feature type="domain" description="Tripeptidyl-peptidase II first Ig-like" evidence="15">
    <location>
        <begin position="530"/>
        <end position="653"/>
    </location>
</feature>
<dbReference type="Gene3D" id="2.60.40.3170">
    <property type="match status" value="1"/>
</dbReference>
<evidence type="ECO:0000256" key="11">
    <source>
        <dbReference type="SAM" id="MobiDB-lite"/>
    </source>
</evidence>
<keyword evidence="6 10" id="KW-0645">Protease</keyword>
<dbReference type="Gene3D" id="1.25.40.710">
    <property type="match status" value="1"/>
</dbReference>
<dbReference type="InterPro" id="IPR022398">
    <property type="entry name" value="Peptidase_S8_His-AS"/>
</dbReference>
<dbReference type="InterPro" id="IPR015500">
    <property type="entry name" value="Peptidase_S8_subtilisin-rel"/>
</dbReference>
<feature type="region of interest" description="Disordered" evidence="11">
    <location>
        <begin position="1055"/>
        <end position="1078"/>
    </location>
</feature>
<feature type="active site" description="Charge relay system" evidence="10">
    <location>
        <position position="45"/>
    </location>
</feature>
<accession>A0ABP1QSN8</accession>
<keyword evidence="5" id="KW-0031">Aminopeptidase</keyword>
<name>A0ABP1QSN8_9HEXA</name>
<dbReference type="Gene3D" id="6.10.250.3080">
    <property type="match status" value="1"/>
</dbReference>
<dbReference type="PROSITE" id="PS51892">
    <property type="entry name" value="SUBTILASE"/>
    <property type="match status" value="1"/>
</dbReference>
<sequence length="1330" mass="146551">MIDPANAKTEFPSISLCPKKETGVPTFLTKNSTFDGRGTIIAIFDSGVDPGAPGLRVTTTGLPKVIERYDCSGAGDVDTNTILKPGADGSITGLSGRKLQIPPAWVNPSGEYHVGVKPVYELYPPKVKERAETKRRETNWDQPHRALLAELSKRIGKEQTASNNKSVDSLTQLEKLQKEEVEAQMEIAQSLEKKYKDYGPLLDCVVWNTGTEWKACLSSEGDLENGMVLGEYKLTQQFAPLTKADQMNISVNIWDSGNKLEIVGMCGSHGTHVSSIAAGYFPENPDLNGIAPGAQVIAFTIGDARLNSMETGTALVRAMSFVMQNAHRINVINMSYGEHAHWSTAGRLGDLMKEVVDKHGITWIASAGNHGPALSTIGTPPWISSNTIIGVGAYVSPEMMAAEYSLREKLPGMPYSWSSRGPTLDGDLGLSVCAPGAAITSVPNFTLRSAQLMNGTSMAAPHVCGCVSLMISGAISKGFPYTPYSVRKALETSAQKLPNVESFAQGHGLIQVEKAFDALEKLSKLPDKNVRFNVTVSAGSGSGFGWPMKGIYIREPVIEKPKEYSISIEPVFFKEDTIEPQEKIDFRLNLALISTASWVHVPKYFDLANIQRSFNAKVDPEGLPVGEHYAQIEAYDVTDIERGPVFTVSVTVVRPKILQTTPLCRPIIDLPSLKCEPGVLKRYFLQVPKGASWANLNLKMTGVSTTVDPNSNASARFVIHAMTVNGGLSCKSEEFYKMITLNPLEETNIPLRVTENKVIEIVVGRWWSEPPEPAILKTSVTFRSLSLNRPEVCISAADSFQKLVVSNSFGTEEVQPAASLKYQVALLRPTDSKIMALTEPRDMIPNGRIIYELQNTYSFTLTKPTEVTINCSLLSDVLYESEYESQLWMLFDANKRYLHCGDAYPTKWNVKLEKGEYFVRFQLRHEKRDALERFITSNSGGNGSSSSSSWSGDSQVPSLPILLSMKLPSSINLDVFQTQYELLDYKPTKKGSGWSTTLKRETSANLFVSSAVTDKNLKNLPGTSTLYLQGSLTVTKDEVGKKLCTYPLKLVIPDPQSKIKGPSSSSKDPNKSKVEEMQEQLRDIQINWLSKLDSEESRKLYNYLLEKDASHLPLHVARLQALDSLPSSESTTTSSDTENSNNTPGGSKGQKTPEICNEMIDLADKILGMVDQPALLAFYGTRSSSSASQLDATKTKQSMDKQKNAVVEALVKKGLAMAELLKLSDAPSSTDSTKAITLEGLDDVLFEVQKFAELSDSRVMEFAYQHALARGQNGRALRMIMKQIESEPAKWNAEVDKKVLDVFKNLNWAHCVWMWEGLQLLRYPKDYRPF</sequence>
<evidence type="ECO:0000256" key="1">
    <source>
        <dbReference type="ARBA" id="ARBA00001910"/>
    </source>
</evidence>
<feature type="domain" description="Tripeptidyl peptidase II C-terminal" evidence="14">
    <location>
        <begin position="1064"/>
        <end position="1124"/>
    </location>
</feature>
<dbReference type="InterPro" id="IPR022229">
    <property type="entry name" value="TPPII_Ig-like-2"/>
</dbReference>